<evidence type="ECO:0000313" key="2">
    <source>
        <dbReference type="Proteomes" id="UP000218083"/>
    </source>
</evidence>
<proteinExistence type="predicted"/>
<dbReference type="Proteomes" id="UP000218083">
    <property type="component" value="Unassembled WGS sequence"/>
</dbReference>
<accession>A0A2A2FEG6</accession>
<organism evidence="1 2">
    <name type="scientific">Halorubrum salipaludis</name>
    <dbReference type="NCBI Taxonomy" id="2032630"/>
    <lineage>
        <taxon>Archaea</taxon>
        <taxon>Methanobacteriati</taxon>
        <taxon>Methanobacteriota</taxon>
        <taxon>Stenosarchaea group</taxon>
        <taxon>Halobacteria</taxon>
        <taxon>Halobacteriales</taxon>
        <taxon>Haloferacaceae</taxon>
        <taxon>Halorubrum</taxon>
    </lineage>
</organism>
<sequence length="315" mass="35912">MVDAAQIGVVQCKEDGDYDILLNISQSDMDDEDFEDATEATQSMLGSLAEKSFSANKPTARLHEFDYSDVDEDDEHPARSLLTKLKDGEEFESNLRNLAERYLRAANSEPGILIAVQFSHKGHELLAIIKAPYEDVYEPDDEVGLSQISEIIEDELKKGVLYPRVNYSLDEVRPDEAGIYQKSYYAQHWWKFLGLQDTKTNNEVLNEWIIEDVEEGDDDNPLSEAQSVDDFDEIRRNLDDEKLEGQVTITISGIDIRVRLRDVLERNIFLVNDGSYYVVIPRNEPNIAVTGHSGGDYRKDVLENLSEYDSFDDIQ</sequence>
<dbReference type="RefSeq" id="WP_095637102.1">
    <property type="nucleotide sequence ID" value="NZ_NSKC01000005.1"/>
</dbReference>
<reference evidence="1 2" key="1">
    <citation type="submission" date="2017-08" db="EMBL/GenBank/DDBJ databases">
        <title>The strain WRN001 was isolated from Binhai saline alkaline soil, Tianjin, China.</title>
        <authorList>
            <person name="Liu D."/>
            <person name="Zhang G."/>
        </authorList>
    </citation>
    <scope>NUCLEOTIDE SEQUENCE [LARGE SCALE GENOMIC DNA]</scope>
    <source>
        <strain evidence="1 2">WN019</strain>
    </source>
</reference>
<keyword evidence="2" id="KW-1185">Reference proteome</keyword>
<evidence type="ECO:0000313" key="1">
    <source>
        <dbReference type="EMBL" id="PAU83134.1"/>
    </source>
</evidence>
<dbReference type="EMBL" id="NSKC01000005">
    <property type="protein sequence ID" value="PAU83134.1"/>
    <property type="molecule type" value="Genomic_DNA"/>
</dbReference>
<dbReference type="AlphaFoldDB" id="A0A2A2FEG6"/>
<protein>
    <submittedName>
        <fullName evidence="1">Uncharacterized protein</fullName>
    </submittedName>
</protein>
<gene>
    <name evidence="1" type="ORF">CK500_10010</name>
</gene>
<dbReference type="OrthoDB" id="373768at2157"/>
<comment type="caution">
    <text evidence="1">The sequence shown here is derived from an EMBL/GenBank/DDBJ whole genome shotgun (WGS) entry which is preliminary data.</text>
</comment>
<name>A0A2A2FEG6_9EURY</name>